<feature type="transmembrane region" description="Helical" evidence="1">
    <location>
        <begin position="153"/>
        <end position="171"/>
    </location>
</feature>
<dbReference type="EMBL" id="FOGT01000007">
    <property type="protein sequence ID" value="SES07657.1"/>
    <property type="molecule type" value="Genomic_DNA"/>
</dbReference>
<keyword evidence="1" id="KW-0812">Transmembrane</keyword>
<gene>
    <name evidence="3" type="ORF">SAMN05518684_107156</name>
</gene>
<dbReference type="Gene3D" id="1.10.3210.10">
    <property type="entry name" value="Hypothetical protein af1432"/>
    <property type="match status" value="1"/>
</dbReference>
<feature type="transmembrane region" description="Helical" evidence="1">
    <location>
        <begin position="40"/>
        <end position="59"/>
    </location>
</feature>
<dbReference type="SUPFAM" id="SSF109604">
    <property type="entry name" value="HD-domain/PDEase-like"/>
    <property type="match status" value="1"/>
</dbReference>
<dbReference type="Pfam" id="PF13487">
    <property type="entry name" value="HD_5"/>
    <property type="match status" value="1"/>
</dbReference>
<dbReference type="CDD" id="cd00077">
    <property type="entry name" value="HDc"/>
    <property type="match status" value="1"/>
</dbReference>
<dbReference type="AlphaFoldDB" id="A0A1H9UER2"/>
<keyword evidence="4" id="KW-1185">Reference proteome</keyword>
<dbReference type="InterPro" id="IPR037522">
    <property type="entry name" value="HD_GYP_dom"/>
</dbReference>
<dbReference type="PANTHER" id="PTHR43155">
    <property type="entry name" value="CYCLIC DI-GMP PHOSPHODIESTERASE PA4108-RELATED"/>
    <property type="match status" value="1"/>
</dbReference>
<feature type="transmembrane region" description="Helical" evidence="1">
    <location>
        <begin position="12"/>
        <end position="34"/>
    </location>
</feature>
<name>A0A1H9UER2_9BACI</name>
<evidence type="ECO:0000313" key="3">
    <source>
        <dbReference type="EMBL" id="SES07657.1"/>
    </source>
</evidence>
<evidence type="ECO:0000313" key="4">
    <source>
        <dbReference type="Proteomes" id="UP000198571"/>
    </source>
</evidence>
<feature type="transmembrane region" description="Helical" evidence="1">
    <location>
        <begin position="71"/>
        <end position="87"/>
    </location>
</feature>
<dbReference type="OrthoDB" id="9759601at2"/>
<accession>A0A1H9UER2</accession>
<organism evidence="3 4">
    <name type="scientific">Salipaludibacillus aurantiacus</name>
    <dbReference type="NCBI Taxonomy" id="1601833"/>
    <lineage>
        <taxon>Bacteria</taxon>
        <taxon>Bacillati</taxon>
        <taxon>Bacillota</taxon>
        <taxon>Bacilli</taxon>
        <taxon>Bacillales</taxon>
        <taxon>Bacillaceae</taxon>
    </lineage>
</organism>
<feature type="transmembrane region" description="Helical" evidence="1">
    <location>
        <begin position="116"/>
        <end position="133"/>
    </location>
</feature>
<dbReference type="InterPro" id="IPR003607">
    <property type="entry name" value="HD/PDEase_dom"/>
</dbReference>
<feature type="domain" description="HD-GYP" evidence="2">
    <location>
        <begin position="183"/>
        <end position="381"/>
    </location>
</feature>
<evidence type="ECO:0000256" key="1">
    <source>
        <dbReference type="SAM" id="Phobius"/>
    </source>
</evidence>
<keyword evidence="1" id="KW-1133">Transmembrane helix</keyword>
<evidence type="ECO:0000259" key="2">
    <source>
        <dbReference type="PROSITE" id="PS51832"/>
    </source>
</evidence>
<reference evidence="4" key="1">
    <citation type="submission" date="2016-10" db="EMBL/GenBank/DDBJ databases">
        <authorList>
            <person name="Varghese N."/>
            <person name="Submissions S."/>
        </authorList>
    </citation>
    <scope>NUCLEOTIDE SEQUENCE [LARGE SCALE GENOMIC DNA]</scope>
    <source>
        <strain evidence="4">S9</strain>
    </source>
</reference>
<dbReference type="STRING" id="1601833.SAMN05518684_107156"/>
<keyword evidence="1" id="KW-0472">Membrane</keyword>
<dbReference type="Proteomes" id="UP000198571">
    <property type="component" value="Unassembled WGS sequence"/>
</dbReference>
<sequence length="381" mass="43751">MIFKKENTGEKILISLALFFTLISVITVSVQLMAGHSLTLVTMIAYLQCMLFYWGGYLLYTFYIKGRESEAHGHSFIMLALFLLTVFNNPFHYSEMWISLLLFPLLLALHYNVKIYYIWGALFIIFYKLFLLYDTEFNGISSAAEFTAANLDRLVYGIAVLFIGFFIIQGTEKKRLEALEENERQKRVHLMSLLHALVPVVETKTQITREEIAKSSDLMLKMSHYFPEERIQRWEVELLAVIHFVSRVQWPDYLFEKEERLTDIEFEVVKQHCVMGRDIIGEDATFSRIRTAAEQHHERIDGKGYPYGLGGEEIAVLSQILGITEAYLAMTTSRAYREALSCEEALGQIRNEKGGTFDSNVVNAFLKVMSGKSSQTDVKAS</sequence>
<dbReference type="PROSITE" id="PS51832">
    <property type="entry name" value="HD_GYP"/>
    <property type="match status" value="1"/>
</dbReference>
<dbReference type="RefSeq" id="WP_093051528.1">
    <property type="nucleotide sequence ID" value="NZ_FOGT01000007.1"/>
</dbReference>
<proteinExistence type="predicted"/>
<protein>
    <submittedName>
        <fullName evidence="3">HD domain-containing protein</fullName>
    </submittedName>
</protein>
<dbReference type="PANTHER" id="PTHR43155:SF2">
    <property type="entry name" value="CYCLIC DI-GMP PHOSPHODIESTERASE PA4108"/>
    <property type="match status" value="1"/>
</dbReference>